<dbReference type="EMBL" id="SEUJ01000075">
    <property type="protein sequence ID" value="KAA1152094.1"/>
    <property type="molecule type" value="Genomic_DNA"/>
</dbReference>
<dbReference type="SUPFAM" id="SSF52540">
    <property type="entry name" value="P-loop containing nucleoside triphosphate hydrolases"/>
    <property type="match status" value="1"/>
</dbReference>
<reference evidence="1 2" key="1">
    <citation type="submission" date="2019-01" db="EMBL/GenBank/DDBJ databases">
        <title>Genome sequences of marine Pseudoalteromonas species.</title>
        <authorList>
            <person name="Boraston A.B."/>
            <person name="Hehemann J.-H."/>
            <person name="Vickers C.J."/>
            <person name="Salama-Alber O."/>
            <person name="Abe K."/>
            <person name="Hettle A.J."/>
        </authorList>
    </citation>
    <scope>NUCLEOTIDE SEQUENCE [LARGE SCALE GENOMIC DNA]</scope>
    <source>
        <strain evidence="1 2">PS47</strain>
    </source>
</reference>
<evidence type="ECO:0000313" key="1">
    <source>
        <dbReference type="EMBL" id="KAA1152094.1"/>
    </source>
</evidence>
<proteinExistence type="predicted"/>
<comment type="caution">
    <text evidence="1">The sequence shown here is derived from an EMBL/GenBank/DDBJ whole genome shotgun (WGS) entry which is preliminary data.</text>
</comment>
<evidence type="ECO:0008006" key="3">
    <source>
        <dbReference type="Google" id="ProtNLM"/>
    </source>
</evidence>
<organism evidence="1 2">
    <name type="scientific">Pseudoalteromonas fuliginea</name>
    <dbReference type="NCBI Taxonomy" id="1872678"/>
    <lineage>
        <taxon>Bacteria</taxon>
        <taxon>Pseudomonadati</taxon>
        <taxon>Pseudomonadota</taxon>
        <taxon>Gammaproteobacteria</taxon>
        <taxon>Alteromonadales</taxon>
        <taxon>Pseudoalteromonadaceae</taxon>
        <taxon>Pseudoalteromonas</taxon>
    </lineage>
</organism>
<dbReference type="RefSeq" id="WP_149606425.1">
    <property type="nucleotide sequence ID" value="NZ_SEUJ01000075.1"/>
</dbReference>
<dbReference type="InterPro" id="IPR027417">
    <property type="entry name" value="P-loop_NTPase"/>
</dbReference>
<evidence type="ECO:0000313" key="2">
    <source>
        <dbReference type="Proteomes" id="UP000322915"/>
    </source>
</evidence>
<sequence>MSNSGAKAALRGYRLQTLYILNEILRSESTDLVFQPEGNEDLAVYKGKQLVRAIQVKAYSEPLVLSHFIKPDQEDSFFHRSAKLLCLSGNVKVEVISFGDIGKELKNAWMGAEPNKNSVLKKLVNHGMTEQQVNSMFERITWNKVSEFDLNIDINRCLSNSLTVGSPVNALSLLTAWLYTASEQQTKITYSQLIEKINSIGKYLSEREAHHTEWFKSLEPLIESEISDTLALENEFYKGVSTRFSHIQANLDIERTEQLDKIDELFKQNQTVIIHAASGQGKTSLAYRYLYNFIPENWRLKVNFIEDRGHAKSVALAIADHLAAFNAKLYLYIDVSPRDLDWTSLVKSLLDHPNIKILLTIREEDLARQNISNEEIGSPALLRLQFTKKEAKHIYQNLITKKVAKPYPSFEQAWLSFGGNGSLLEYIYFLTQTESLVDKLTFQVKRLRCEVREGRLEPKAITLLLACAVATAYESKLKIDLLVDEISLNDPIGTFDLFEDEYLIRRSNDKLHIEALHPIRSRILVNVLADPIFSPWITSALSVMPCLEETDLETFLLYSFSEKPNDFSLIFNQLSKLTVNSWATVAGIGRALLWFGIYRHAIENKDIIESSRILVGNDAWAFMLLPDIGGAMKTDPVEGFISLLGQNNPIKRNEALKLRSEISSSEIVYEDIKKWLVQLNGEFIRPKNDRDWSGLGEILLWLGKLKINPDVEVTWLIDIDIENSFASIESLADLVIGIYYFDKSLYQKFILKNEVIIERLFQESTQTIWLEKKPDNPIAHYIIPEQSLNDEGHLGSTLNEFSVLRATLLRKLFPDKERFGARGYGHQNIFMELPIDESNKPSILKSYIPIEQFVNMNSTWANYADYIHRPADWLEYANNIILVREQIVDGLVCLNKTLNSYFKKLKSQALIGEGKIESKYWEALSLVNWQITKLPKLAVDQWGMTSEGTLNGSEETRSNQINFLMMQEYSKTYQKSLSNYIHSISNFFSQSHIILIINGLIGRLPLEQHQIYYEKAEEIGHPCNEHTLHLATMNFNDAHNHLEIFQKDFRDHFQEILDPVLLEKLEKKEHEKFKKSWPLWYQFAYNPENHWKDLPEVRASSIADRTQKELLQSIKYSLTNSLPEDLKGYVLSESLKHEGQKALWIGIEVNNLSSLGTILKAVIDALTEAIRPMQYKDLKYYSMSNQWDNFVIVPMRNGNTFSNLAWFLLANSFVGDTPVLDEDKFFLHIPRPLNKEAIEHFNFKTNNIAYFTELSSIEENISHIFNVVNYVHCFNELTPNLDDVGIKILQTYLSPLMIKVTSKITQVSKVIYQVRKDSADELLREVLNICANAVKPGDLFEDQSINISDSYEWAQLLSEALTELQLYKWQNLFK</sequence>
<accession>A0ABQ6RF10</accession>
<name>A0ABQ6RF10_9GAMM</name>
<gene>
    <name evidence="1" type="ORF">EU509_14960</name>
</gene>
<protein>
    <recommendedName>
        <fullName evidence="3">ATP-binding protein</fullName>
    </recommendedName>
</protein>
<keyword evidence="2" id="KW-1185">Reference proteome</keyword>
<dbReference type="Proteomes" id="UP000322915">
    <property type="component" value="Unassembled WGS sequence"/>
</dbReference>